<gene>
    <name evidence="3" type="ORF">D9619_002253</name>
</gene>
<dbReference type="Pfam" id="PF24883">
    <property type="entry name" value="NPHP3_N"/>
    <property type="match status" value="1"/>
</dbReference>
<accession>A0A8H5BGR6</accession>
<dbReference type="Proteomes" id="UP000567179">
    <property type="component" value="Unassembled WGS sequence"/>
</dbReference>
<dbReference type="AlphaFoldDB" id="A0A8H5BGR6"/>
<dbReference type="OrthoDB" id="5967843at2759"/>
<dbReference type="InterPro" id="IPR056884">
    <property type="entry name" value="NPHP3-like_N"/>
</dbReference>
<keyword evidence="1" id="KW-0677">Repeat</keyword>
<dbReference type="PANTHER" id="PTHR10039">
    <property type="entry name" value="AMELOGENIN"/>
    <property type="match status" value="1"/>
</dbReference>
<proteinExistence type="predicted"/>
<dbReference type="PROSITE" id="PS50837">
    <property type="entry name" value="NACHT"/>
    <property type="match status" value="1"/>
</dbReference>
<dbReference type="Gene3D" id="3.40.50.300">
    <property type="entry name" value="P-loop containing nucleotide triphosphate hydrolases"/>
    <property type="match status" value="1"/>
</dbReference>
<dbReference type="InterPro" id="IPR027417">
    <property type="entry name" value="P-loop_NTPase"/>
</dbReference>
<feature type="domain" description="NACHT" evidence="2">
    <location>
        <begin position="88"/>
        <end position="241"/>
    </location>
</feature>
<evidence type="ECO:0000259" key="2">
    <source>
        <dbReference type="PROSITE" id="PS50837"/>
    </source>
</evidence>
<comment type="caution">
    <text evidence="3">The sequence shown here is derived from an EMBL/GenBank/DDBJ whole genome shotgun (WGS) entry which is preliminary data.</text>
</comment>
<reference evidence="3 4" key="1">
    <citation type="journal article" date="2020" name="ISME J.">
        <title>Uncovering the hidden diversity of litter-decomposition mechanisms in mushroom-forming fungi.</title>
        <authorList>
            <person name="Floudas D."/>
            <person name="Bentzer J."/>
            <person name="Ahren D."/>
            <person name="Johansson T."/>
            <person name="Persson P."/>
            <person name="Tunlid A."/>
        </authorList>
    </citation>
    <scope>NUCLEOTIDE SEQUENCE [LARGE SCALE GENOMIC DNA]</scope>
    <source>
        <strain evidence="3 4">CBS 101986</strain>
    </source>
</reference>
<evidence type="ECO:0000313" key="4">
    <source>
        <dbReference type="Proteomes" id="UP000567179"/>
    </source>
</evidence>
<sequence length="793" mass="88429">MSFYQGATNVTVKGGTQIAVGAGGTISISQGQAGSNSAFKDLSAAAAHTALQDSAARFGAPRCHRNTRTKYLDKLERWILGDEEHGTRLIWLHGGAGAGKSAIMQSIVERCTPHAVILGSFFFSRTDPSRNNAEVLVPTLAYQLACAFPEAMAILDLIIQRNPLIFKNSLHTQAYELLVRPLLYLIDIGILENAGPSSRMFVVDGLDECSEPQKQALVINIVASILCDYDVPVNFLIASRPEVAISSAFQRENRLHNIFTSICLDGDVDAESDIHQFVVDSFLDIIDTHPLKHHIMSPWPDSRSIATLVQKSSGHFVYAATAMRFIASSDEHPARALQVVQGLEPSRTRSPFAELDALYLHILTSAKYSSQVLGILRHCYLTRFYKTVAAVCCIFDVPPADVELFLSDVRSLVYLSPNDNAEVTIIPRHASLEDFLEDERRSVGIYMDAETYHASLVAQYFRLVDMGPSAVAPLIEGTSIRGLELNFISALATAISNSRDVDLVHTLINGHSPRHIWAFCVESFAPHATILSGPSHVRWTTIRSVLLYLDAIRESIANADNNLFSHQLEMYIELLSDNLNQLVHRKPQYHIVSALIFSSAPSELGLVDHLIRYCGRQLHIGGSYRYHFRYLQGNLSGVVDPQLLDAFLRLPQRQLSWGPDLAIAMKLILQQLLDSSGTPIHLCPNRRKKLWVPRSRLLEPANSAYSALRAYKVYTRRRQCRFLLKAVILFLPKSNCTSEVANLARKLLPKSALWFPKLMKKARMEMDSYVLNWEDSLDGLMEKAKLLSLNNID</sequence>
<name>A0A8H5BGR6_9AGAR</name>
<dbReference type="SUPFAM" id="SSF52540">
    <property type="entry name" value="P-loop containing nucleoside triphosphate hydrolases"/>
    <property type="match status" value="1"/>
</dbReference>
<organism evidence="3 4">
    <name type="scientific">Psilocybe cf. subviscida</name>
    <dbReference type="NCBI Taxonomy" id="2480587"/>
    <lineage>
        <taxon>Eukaryota</taxon>
        <taxon>Fungi</taxon>
        <taxon>Dikarya</taxon>
        <taxon>Basidiomycota</taxon>
        <taxon>Agaricomycotina</taxon>
        <taxon>Agaricomycetes</taxon>
        <taxon>Agaricomycetidae</taxon>
        <taxon>Agaricales</taxon>
        <taxon>Agaricineae</taxon>
        <taxon>Strophariaceae</taxon>
        <taxon>Psilocybe</taxon>
    </lineage>
</organism>
<protein>
    <recommendedName>
        <fullName evidence="2">NACHT domain-containing protein</fullName>
    </recommendedName>
</protein>
<keyword evidence="4" id="KW-1185">Reference proteome</keyword>
<evidence type="ECO:0000256" key="1">
    <source>
        <dbReference type="ARBA" id="ARBA00022737"/>
    </source>
</evidence>
<dbReference type="InterPro" id="IPR007111">
    <property type="entry name" value="NACHT_NTPase"/>
</dbReference>
<dbReference type="EMBL" id="JAACJJ010000028">
    <property type="protein sequence ID" value="KAF5322836.1"/>
    <property type="molecule type" value="Genomic_DNA"/>
</dbReference>
<evidence type="ECO:0000313" key="3">
    <source>
        <dbReference type="EMBL" id="KAF5322836.1"/>
    </source>
</evidence>
<dbReference type="PANTHER" id="PTHR10039:SF17">
    <property type="entry name" value="FUNGAL STAND N-TERMINAL GOODBYE DOMAIN-CONTAINING PROTEIN-RELATED"/>
    <property type="match status" value="1"/>
</dbReference>